<keyword evidence="2" id="KW-1185">Reference proteome</keyword>
<evidence type="ECO:0000313" key="2">
    <source>
        <dbReference type="Proteomes" id="UP000191691"/>
    </source>
</evidence>
<evidence type="ECO:0000313" key="1">
    <source>
        <dbReference type="EMBL" id="OQE77535.1"/>
    </source>
</evidence>
<sequence length="156" mass="17499">MSDYAFHRNIDHLVLELEPSIRKCSKRHLPVRLRSTAKYEIWLASDVPDVCTKNIMVRLQKGPMIGAGRSVSNHFHIHNMGDDYVLLVDAAITGQTDDMMWGPKAYYVTENGEPRRDELAQATAEAATKLGYLPKAKTETLDSENVKGYAGYESAN</sequence>
<protein>
    <submittedName>
        <fullName evidence="1">Uncharacterized protein</fullName>
    </submittedName>
</protein>
<dbReference type="AlphaFoldDB" id="A0A1V6XR04"/>
<comment type="caution">
    <text evidence="1">The sequence shown here is derived from an EMBL/GenBank/DDBJ whole genome shotgun (WGS) entry which is preliminary data.</text>
</comment>
<accession>A0A1V6XR04</accession>
<dbReference type="STRING" id="60175.A0A1V6XR04"/>
<dbReference type="Proteomes" id="UP000191691">
    <property type="component" value="Unassembled WGS sequence"/>
</dbReference>
<gene>
    <name evidence="1" type="ORF">PENNAL_c0060G04239</name>
</gene>
<organism evidence="1 2">
    <name type="scientific">Penicillium nalgiovense</name>
    <dbReference type="NCBI Taxonomy" id="60175"/>
    <lineage>
        <taxon>Eukaryota</taxon>
        <taxon>Fungi</taxon>
        <taxon>Dikarya</taxon>
        <taxon>Ascomycota</taxon>
        <taxon>Pezizomycotina</taxon>
        <taxon>Eurotiomycetes</taxon>
        <taxon>Eurotiomycetidae</taxon>
        <taxon>Eurotiales</taxon>
        <taxon>Aspergillaceae</taxon>
        <taxon>Penicillium</taxon>
    </lineage>
</organism>
<name>A0A1V6XR04_PENNA</name>
<reference evidence="2" key="1">
    <citation type="journal article" date="2017" name="Nat. Microbiol.">
        <title>Global analysis of biosynthetic gene clusters reveals vast potential of secondary metabolite production in Penicillium species.</title>
        <authorList>
            <person name="Nielsen J.C."/>
            <person name="Grijseels S."/>
            <person name="Prigent S."/>
            <person name="Ji B."/>
            <person name="Dainat J."/>
            <person name="Nielsen K.F."/>
            <person name="Frisvad J.C."/>
            <person name="Workman M."/>
            <person name="Nielsen J."/>
        </authorList>
    </citation>
    <scope>NUCLEOTIDE SEQUENCE [LARGE SCALE GENOMIC DNA]</scope>
    <source>
        <strain evidence="2">IBT 13039</strain>
    </source>
</reference>
<proteinExistence type="predicted"/>
<dbReference type="EMBL" id="MOOB01000060">
    <property type="protein sequence ID" value="OQE77535.1"/>
    <property type="molecule type" value="Genomic_DNA"/>
</dbReference>